<keyword evidence="3" id="KW-1185">Reference proteome</keyword>
<organism evidence="2 3">
    <name type="scientific">Aphis craccivora</name>
    <name type="common">Cowpea aphid</name>
    <dbReference type="NCBI Taxonomy" id="307492"/>
    <lineage>
        <taxon>Eukaryota</taxon>
        <taxon>Metazoa</taxon>
        <taxon>Ecdysozoa</taxon>
        <taxon>Arthropoda</taxon>
        <taxon>Hexapoda</taxon>
        <taxon>Insecta</taxon>
        <taxon>Pterygota</taxon>
        <taxon>Neoptera</taxon>
        <taxon>Paraneoptera</taxon>
        <taxon>Hemiptera</taxon>
        <taxon>Sternorrhyncha</taxon>
        <taxon>Aphidomorpha</taxon>
        <taxon>Aphidoidea</taxon>
        <taxon>Aphididae</taxon>
        <taxon>Aphidini</taxon>
        <taxon>Aphis</taxon>
        <taxon>Aphis</taxon>
    </lineage>
</organism>
<dbReference type="SUPFAM" id="SSF53098">
    <property type="entry name" value="Ribonuclease H-like"/>
    <property type="match status" value="1"/>
</dbReference>
<dbReference type="Proteomes" id="UP000478052">
    <property type="component" value="Unassembled WGS sequence"/>
</dbReference>
<sequence length="429" mass="48458">MKTSTILRLELCGAVLLSSYLSRMRRILGAHLEISGVYAWTDSTIVLSWLLNPQAALKVFVSNRIHRIRTLLPDCHWAHVRSEGNPADCASRGLTPADLVNAKLYWSGPTFLLSSVDHWDLSPTILSNDQLPEVHPLSLVISTPARKGEWFVRFSSYSVLIRTVARLRRFILKCRRRETNSGHLTRSELDEALYVVVRCTQEDMMLSLIRELSSGSPISSRVFAKLRPFLDKFCVIRVGGRLQNATCSWERRHPILLPRDSHLSMLIARYWHLSACHARSRLLISLVHRRFWIIGIRRVVYKAIKSCVLCVKLEAVNPQPIMTDLPVSRVQASRAFTAVGIDYAGPLTMKETQLRKARVIKVYIALFVCMSTKAIHLEAVKDLSTEAFLAALDRFVARRGIPTSIHSDCGSNFVGAARRLKELIISPAN</sequence>
<comment type="caution">
    <text evidence="2">The sequence shown here is derived from an EMBL/GenBank/DDBJ whole genome shotgun (WGS) entry which is preliminary data.</text>
</comment>
<evidence type="ECO:0000259" key="1">
    <source>
        <dbReference type="PROSITE" id="PS50994"/>
    </source>
</evidence>
<proteinExistence type="predicted"/>
<accession>A0A6G0YG10</accession>
<feature type="domain" description="Integrase catalytic" evidence="1">
    <location>
        <begin position="322"/>
        <end position="429"/>
    </location>
</feature>
<dbReference type="AlphaFoldDB" id="A0A6G0YG10"/>
<dbReference type="InterPro" id="IPR036397">
    <property type="entry name" value="RNaseH_sf"/>
</dbReference>
<dbReference type="Gene3D" id="3.30.420.10">
    <property type="entry name" value="Ribonuclease H-like superfamily/Ribonuclease H"/>
    <property type="match status" value="1"/>
</dbReference>
<evidence type="ECO:0000313" key="2">
    <source>
        <dbReference type="EMBL" id="KAF0755032.1"/>
    </source>
</evidence>
<dbReference type="EMBL" id="VUJU01004249">
    <property type="protein sequence ID" value="KAF0755032.1"/>
    <property type="molecule type" value="Genomic_DNA"/>
</dbReference>
<evidence type="ECO:0000313" key="3">
    <source>
        <dbReference type="Proteomes" id="UP000478052"/>
    </source>
</evidence>
<dbReference type="PROSITE" id="PS50994">
    <property type="entry name" value="INTEGRASE"/>
    <property type="match status" value="1"/>
</dbReference>
<reference evidence="2 3" key="1">
    <citation type="submission" date="2019-08" db="EMBL/GenBank/DDBJ databases">
        <title>Whole genome of Aphis craccivora.</title>
        <authorList>
            <person name="Voronova N.V."/>
            <person name="Shulinski R.S."/>
            <person name="Bandarenka Y.V."/>
            <person name="Zhorov D.G."/>
            <person name="Warner D."/>
        </authorList>
    </citation>
    <scope>NUCLEOTIDE SEQUENCE [LARGE SCALE GENOMIC DNA]</scope>
    <source>
        <strain evidence="2">180601</strain>
        <tissue evidence="2">Whole Body</tissue>
    </source>
</reference>
<dbReference type="GO" id="GO:0003676">
    <property type="term" value="F:nucleic acid binding"/>
    <property type="evidence" value="ECO:0007669"/>
    <property type="project" value="InterPro"/>
</dbReference>
<dbReference type="PANTHER" id="PTHR47331">
    <property type="entry name" value="PHD-TYPE DOMAIN-CONTAINING PROTEIN"/>
    <property type="match status" value="1"/>
</dbReference>
<dbReference type="OrthoDB" id="6772423at2759"/>
<dbReference type="GO" id="GO:0015074">
    <property type="term" value="P:DNA integration"/>
    <property type="evidence" value="ECO:0007669"/>
    <property type="project" value="InterPro"/>
</dbReference>
<protein>
    <submittedName>
        <fullName evidence="2">Integrase catalytic domain-containing protein</fullName>
    </submittedName>
</protein>
<name>A0A6G0YG10_APHCR</name>
<dbReference type="InterPro" id="IPR001584">
    <property type="entry name" value="Integrase_cat-core"/>
</dbReference>
<gene>
    <name evidence="2" type="ORF">FWK35_00012944</name>
</gene>
<dbReference type="PANTHER" id="PTHR47331:SF5">
    <property type="entry name" value="RIBONUCLEASE H"/>
    <property type="match status" value="1"/>
</dbReference>
<dbReference type="InterPro" id="IPR012337">
    <property type="entry name" value="RNaseH-like_sf"/>
</dbReference>